<evidence type="ECO:0000256" key="2">
    <source>
        <dbReference type="ARBA" id="ARBA00022917"/>
    </source>
</evidence>
<dbReference type="SUPFAM" id="SSF55194">
    <property type="entry name" value="Ribosome recycling factor, RRF"/>
    <property type="match status" value="1"/>
</dbReference>
<evidence type="ECO:0000259" key="4">
    <source>
        <dbReference type="Pfam" id="PF01765"/>
    </source>
</evidence>
<evidence type="ECO:0000256" key="1">
    <source>
        <dbReference type="ARBA" id="ARBA00005912"/>
    </source>
</evidence>
<keyword evidence="3" id="KW-0963">Cytoplasm</keyword>
<dbReference type="RefSeq" id="WP_378796244.1">
    <property type="nucleotide sequence ID" value="NZ_JBHUER010000001.1"/>
</dbReference>
<comment type="function">
    <text evidence="3">Responsible for the release of ribosomes from messenger RNA at the termination of protein biosynthesis. May increase the efficiency of translation by recycling ribosomes from one round of translation to another.</text>
</comment>
<reference evidence="6" key="1">
    <citation type="journal article" date="2019" name="Int. J. Syst. Evol. Microbiol.">
        <title>The Global Catalogue of Microorganisms (GCM) 10K type strain sequencing project: providing services to taxonomists for standard genome sequencing and annotation.</title>
        <authorList>
            <consortium name="The Broad Institute Genomics Platform"/>
            <consortium name="The Broad Institute Genome Sequencing Center for Infectious Disease"/>
            <person name="Wu L."/>
            <person name="Ma J."/>
        </authorList>
    </citation>
    <scope>NUCLEOTIDE SEQUENCE [LARGE SCALE GENOMIC DNA]</scope>
    <source>
        <strain evidence="6">KCTC 23707</strain>
    </source>
</reference>
<dbReference type="Gene3D" id="1.10.132.20">
    <property type="entry name" value="Ribosome-recycling factor"/>
    <property type="match status" value="1"/>
</dbReference>
<dbReference type="InterPro" id="IPR036191">
    <property type="entry name" value="RRF_sf"/>
</dbReference>
<comment type="subcellular location">
    <subcellularLocation>
        <location evidence="3">Cytoplasm</location>
    </subcellularLocation>
</comment>
<evidence type="ECO:0000313" key="5">
    <source>
        <dbReference type="EMBL" id="MFD1701635.1"/>
    </source>
</evidence>
<dbReference type="PANTHER" id="PTHR20982">
    <property type="entry name" value="RIBOSOME RECYCLING FACTOR"/>
    <property type="match status" value="1"/>
</dbReference>
<dbReference type="Pfam" id="PF01765">
    <property type="entry name" value="RRF"/>
    <property type="match status" value="1"/>
</dbReference>
<evidence type="ECO:0000313" key="6">
    <source>
        <dbReference type="Proteomes" id="UP001597308"/>
    </source>
</evidence>
<keyword evidence="2 3" id="KW-0648">Protein biosynthesis</keyword>
<dbReference type="NCBIfam" id="TIGR00496">
    <property type="entry name" value="frr"/>
    <property type="match status" value="1"/>
</dbReference>
<sequence length="186" mass="20370">MSGSFDLDDIKRRMNGAVTSLKGDLAGLRTGRASANLLDPVVVSAYGAEMPLNQVATVSVPESRMLNVQVWDRSMVGAVEKAIREANLGLNPITEGQLLRIPLPELNAERRKELVKVAHKYAESARVAVRHVRRDGLDTLKKSEKDGDISEDDQVRFADQVQKATDAAIVEVDQALVAKEKDILQV</sequence>
<dbReference type="HAMAP" id="MF_00040">
    <property type="entry name" value="RRF"/>
    <property type="match status" value="1"/>
</dbReference>
<dbReference type="PANTHER" id="PTHR20982:SF3">
    <property type="entry name" value="MITOCHONDRIAL RIBOSOME RECYCLING FACTOR PSEUDO 1"/>
    <property type="match status" value="1"/>
</dbReference>
<dbReference type="Proteomes" id="UP001597308">
    <property type="component" value="Unassembled WGS sequence"/>
</dbReference>
<dbReference type="CDD" id="cd00520">
    <property type="entry name" value="RRF"/>
    <property type="match status" value="1"/>
</dbReference>
<organism evidence="5 6">
    <name type="scientific">Methylopila henanensis</name>
    <dbReference type="NCBI Taxonomy" id="873516"/>
    <lineage>
        <taxon>Bacteria</taxon>
        <taxon>Pseudomonadati</taxon>
        <taxon>Pseudomonadota</taxon>
        <taxon>Alphaproteobacteria</taxon>
        <taxon>Hyphomicrobiales</taxon>
        <taxon>Methylopilaceae</taxon>
        <taxon>Methylopila</taxon>
    </lineage>
</organism>
<proteinExistence type="inferred from homology"/>
<name>A0ABW4K5W7_9HYPH</name>
<keyword evidence="6" id="KW-1185">Reference proteome</keyword>
<comment type="similarity">
    <text evidence="1 3">Belongs to the RRF family.</text>
</comment>
<feature type="domain" description="Ribosome recycling factor" evidence="4">
    <location>
        <begin position="21"/>
        <end position="184"/>
    </location>
</feature>
<accession>A0ABW4K5W7</accession>
<dbReference type="InterPro" id="IPR023584">
    <property type="entry name" value="Ribosome_recyc_fac_dom"/>
</dbReference>
<dbReference type="EMBL" id="JBHUER010000001">
    <property type="protein sequence ID" value="MFD1701635.1"/>
    <property type="molecule type" value="Genomic_DNA"/>
</dbReference>
<comment type="caution">
    <text evidence="5">The sequence shown here is derived from an EMBL/GenBank/DDBJ whole genome shotgun (WGS) entry which is preliminary data.</text>
</comment>
<dbReference type="InterPro" id="IPR002661">
    <property type="entry name" value="Ribosome_recyc_fac"/>
</dbReference>
<dbReference type="Gene3D" id="3.30.1360.40">
    <property type="match status" value="1"/>
</dbReference>
<protein>
    <recommendedName>
        <fullName evidence="3">Ribosome-recycling factor</fullName>
        <shortName evidence="3">RRF</shortName>
    </recommendedName>
    <alternativeName>
        <fullName evidence="3">Ribosome-releasing factor</fullName>
    </alternativeName>
</protein>
<gene>
    <name evidence="3 5" type="primary">frr</name>
    <name evidence="5" type="ORF">ACFSCV_01330</name>
</gene>
<evidence type="ECO:0000256" key="3">
    <source>
        <dbReference type="HAMAP-Rule" id="MF_00040"/>
    </source>
</evidence>